<evidence type="ECO:0000256" key="6">
    <source>
        <dbReference type="SAM" id="MobiDB-lite"/>
    </source>
</evidence>
<evidence type="ECO:0000256" key="4">
    <source>
        <dbReference type="ARBA" id="ARBA00022777"/>
    </source>
</evidence>
<dbReference type="PROSITE" id="PS50011">
    <property type="entry name" value="PROTEIN_KINASE_DOM"/>
    <property type="match status" value="1"/>
</dbReference>
<dbReference type="GO" id="GO:0004674">
    <property type="term" value="F:protein serine/threonine kinase activity"/>
    <property type="evidence" value="ECO:0007669"/>
    <property type="project" value="UniProtKB-KW"/>
</dbReference>
<feature type="compositionally biased region" description="Polar residues" evidence="6">
    <location>
        <begin position="1314"/>
        <end position="1326"/>
    </location>
</feature>
<organism evidence="8 9">
    <name type="scientific">Pseudocohnilembus persalinus</name>
    <name type="common">Ciliate</name>
    <dbReference type="NCBI Taxonomy" id="266149"/>
    <lineage>
        <taxon>Eukaryota</taxon>
        <taxon>Sar</taxon>
        <taxon>Alveolata</taxon>
        <taxon>Ciliophora</taxon>
        <taxon>Intramacronucleata</taxon>
        <taxon>Oligohymenophorea</taxon>
        <taxon>Scuticociliatia</taxon>
        <taxon>Philasterida</taxon>
        <taxon>Pseudocohnilembidae</taxon>
        <taxon>Pseudocohnilembus</taxon>
    </lineage>
</organism>
<feature type="compositionally biased region" description="Low complexity" evidence="6">
    <location>
        <begin position="811"/>
        <end position="821"/>
    </location>
</feature>
<dbReference type="Gene3D" id="1.10.510.10">
    <property type="entry name" value="Transferase(Phosphotransferase) domain 1"/>
    <property type="match status" value="1"/>
</dbReference>
<dbReference type="InParanoid" id="A0A0V0R7Y5"/>
<dbReference type="Pfam" id="PF00069">
    <property type="entry name" value="Pkinase"/>
    <property type="match status" value="1"/>
</dbReference>
<evidence type="ECO:0000259" key="7">
    <source>
        <dbReference type="PROSITE" id="PS50011"/>
    </source>
</evidence>
<feature type="region of interest" description="Disordered" evidence="6">
    <location>
        <begin position="1306"/>
        <end position="1340"/>
    </location>
</feature>
<feature type="region of interest" description="Disordered" evidence="6">
    <location>
        <begin position="807"/>
        <end position="826"/>
    </location>
</feature>
<feature type="region of interest" description="Disordered" evidence="6">
    <location>
        <begin position="1"/>
        <end position="26"/>
    </location>
</feature>
<feature type="compositionally biased region" description="Low complexity" evidence="6">
    <location>
        <begin position="9"/>
        <end position="26"/>
    </location>
</feature>
<evidence type="ECO:0000256" key="2">
    <source>
        <dbReference type="ARBA" id="ARBA00022679"/>
    </source>
</evidence>
<reference evidence="8 9" key="1">
    <citation type="journal article" date="2015" name="Sci. Rep.">
        <title>Genome of the facultative scuticociliatosis pathogen Pseudocohnilembus persalinus provides insight into its virulence through horizontal gene transfer.</title>
        <authorList>
            <person name="Xiong J."/>
            <person name="Wang G."/>
            <person name="Cheng J."/>
            <person name="Tian M."/>
            <person name="Pan X."/>
            <person name="Warren A."/>
            <person name="Jiang C."/>
            <person name="Yuan D."/>
            <person name="Miao W."/>
        </authorList>
    </citation>
    <scope>NUCLEOTIDE SEQUENCE [LARGE SCALE GENOMIC DNA]</scope>
    <source>
        <strain evidence="8">36N120E</strain>
    </source>
</reference>
<feature type="compositionally biased region" description="Polar residues" evidence="6">
    <location>
        <begin position="735"/>
        <end position="746"/>
    </location>
</feature>
<evidence type="ECO:0000256" key="5">
    <source>
        <dbReference type="ARBA" id="ARBA00022840"/>
    </source>
</evidence>
<feature type="compositionally biased region" description="Polar residues" evidence="6">
    <location>
        <begin position="1434"/>
        <end position="1448"/>
    </location>
</feature>
<keyword evidence="3" id="KW-0547">Nucleotide-binding</keyword>
<name>A0A0V0R7Y5_PSEPJ</name>
<protein>
    <submittedName>
        <fullName evidence="8">Protein kinase-like domain</fullName>
    </submittedName>
</protein>
<dbReference type="InterPro" id="IPR000719">
    <property type="entry name" value="Prot_kinase_dom"/>
</dbReference>
<feature type="compositionally biased region" description="Low complexity" evidence="6">
    <location>
        <begin position="1050"/>
        <end position="1059"/>
    </location>
</feature>
<gene>
    <name evidence="8" type="ORF">PPERSA_05415</name>
</gene>
<proteinExistence type="predicted"/>
<dbReference type="PANTHER" id="PTHR11584">
    <property type="entry name" value="SERINE/THREONINE PROTEIN KINASE"/>
    <property type="match status" value="1"/>
</dbReference>
<feature type="region of interest" description="Disordered" evidence="6">
    <location>
        <begin position="735"/>
        <end position="771"/>
    </location>
</feature>
<feature type="region of interest" description="Disordered" evidence="6">
    <location>
        <begin position="1031"/>
        <end position="1059"/>
    </location>
</feature>
<dbReference type="GO" id="GO:0005524">
    <property type="term" value="F:ATP binding"/>
    <property type="evidence" value="ECO:0007669"/>
    <property type="project" value="UniProtKB-KW"/>
</dbReference>
<accession>A0A0V0R7Y5</accession>
<dbReference type="InterPro" id="IPR011009">
    <property type="entry name" value="Kinase-like_dom_sf"/>
</dbReference>
<feature type="compositionally biased region" description="Basic and acidic residues" evidence="6">
    <location>
        <begin position="760"/>
        <end position="771"/>
    </location>
</feature>
<keyword evidence="5" id="KW-0067">ATP-binding</keyword>
<evidence type="ECO:0000313" key="9">
    <source>
        <dbReference type="Proteomes" id="UP000054937"/>
    </source>
</evidence>
<evidence type="ECO:0000313" key="8">
    <source>
        <dbReference type="EMBL" id="KRX10595.1"/>
    </source>
</evidence>
<keyword evidence="1" id="KW-0723">Serine/threonine-protein kinase</keyword>
<keyword evidence="2" id="KW-0808">Transferase</keyword>
<feature type="domain" description="Protein kinase" evidence="7">
    <location>
        <begin position="199"/>
        <end position="453"/>
    </location>
</feature>
<dbReference type="EMBL" id="LDAU01000025">
    <property type="protein sequence ID" value="KRX10595.1"/>
    <property type="molecule type" value="Genomic_DNA"/>
</dbReference>
<dbReference type="Proteomes" id="UP000054937">
    <property type="component" value="Unassembled WGS sequence"/>
</dbReference>
<evidence type="ECO:0000256" key="3">
    <source>
        <dbReference type="ARBA" id="ARBA00022741"/>
    </source>
</evidence>
<evidence type="ECO:0000256" key="1">
    <source>
        <dbReference type="ARBA" id="ARBA00022527"/>
    </source>
</evidence>
<feature type="region of interest" description="Disordered" evidence="6">
    <location>
        <begin position="1422"/>
        <end position="1448"/>
    </location>
</feature>
<sequence>MSMSSSQDGTKNNNINNKQYMQNNNQYGNTSFLQSLEQQSNLGNEDNNKNLQKFQQRFKNNQDDKFYFYEPQIRPQETFFCYSKVEDMGQQIKQEDNQDEDLQGQQNFRQILEGCFLKNQQDMKLLGNLSGEVKFEISAQYTGDNELINYNLNQHRNSNINSLADQQVVSPQHQEFDDSQNISQEQMGDDLDFSQFQEYNYQKGEKIFENGRVYEGLDLVTGKHLAIKTFTKIERENLIIDQEKLQDLMILQRAMSDKFCQYIVFVEQAEGQLDILMERIAGNSLENIMEKFKTFQPSLIRQYVTQILQALQELHQDQMIHGNLKASNILFDLNGTIKLTDVNIFELNFTNINLLRNTCSAPELLLDNQLYYTSDIWSLGILIIQMSCGSTPWINQEGNPLSIENIVTQLKHKHMFQLPNYISRKLRKFLKMIFILDPLQRPTASQLLKDEYITCPDEETDYSNQMLENRQIDKIKQMSLQPAQFSQIQNSVQFSIKRNKKSGKGTMKYSAEDKGIFRSKQFGHVITSQYNIMDTPPIKQKAHLNDTSSVILQNQPSENGTNNNNNNNNNRVLQTKLKTLAYQAPQNYHMDNVAASHFNIKQFLEEGYVKSFDRGSQVSQNNQNNAIQTEKKRNEWKKKVYEEVELEMSSSKVSKVSVKDQRSVSVALGMKGNRILQFKQQSLKFEGKRANQNQNSGNILGNLNNLQNSQKANSMLFNSNKRATGPVLTKEKFQENNQGHRNGSLTNNNNKNNNNILSEEELRKQEENRKRQEIEERMMKDILFDQDSSSEEEELNPSLVMKEKVENHKLQQNQQKQQQQNSEDNDSVQLISLRSNNYPKLSKSVEKYMENNSSFFVQNQNQNQNQIQSNQLFEFNSESEQGLIKTESKNVINKMKSDINSQNDLVQSSQQQEDQFLDGAYQPIYHFEPQNQVFEQDEQGDYQQNRDQLNFTQQQQQQQQQQNLNYLSTNFQSQKLHLAPDFENRSYTKFGLDQIQEVENDASPMRKKNKNLQLNVQEETFQNVYTDQQQLTNNKPENGENSAQSKSYSNNTNTKQRTQNKFFGPKFSIIKSVTEPSESMDIFKSRNVQKDSRALVDAFSDEKMSIQEYSVTQLSSPNVQGLSPQVYFNQNQNYKKDSISIRLGNKLISPKSSCAQSLFFSNNNLKNQQLQQQQFIQNRVGINLNNQKQLAVQGDKNNECELEDNLNSHINLENEGNQLENIQYDSQEENLSSFEEMNEHKEIKNSGIKYNKSYQEEYNLNKVFGQGFNNVNNNNNSNNSSNIQSNNINSFLNITVNNLNVNNMSASKRKKSSIENNELKMSNSGVKNQKKKEKKGNKENDLLISEDLDFFNKMSQNQKGEGQDWDLQQQTKEISKYVSKMQKNNLSNYQLQQNNNQEVKKQNKENQTNKGENWFSFNQININQGSKGSKESRSTQNNIHSNQELVEK</sequence>
<dbReference type="PANTHER" id="PTHR11584:SF369">
    <property type="entry name" value="MITOGEN-ACTIVATED PROTEIN KINASE KINASE KINASE 19-RELATED"/>
    <property type="match status" value="1"/>
</dbReference>
<comment type="caution">
    <text evidence="8">The sequence shown here is derived from an EMBL/GenBank/DDBJ whole genome shotgun (WGS) entry which is preliminary data.</text>
</comment>
<feature type="compositionally biased region" description="Polar residues" evidence="6">
    <location>
        <begin position="1031"/>
        <end position="1049"/>
    </location>
</feature>
<keyword evidence="9" id="KW-1185">Reference proteome</keyword>
<dbReference type="SUPFAM" id="SSF56112">
    <property type="entry name" value="Protein kinase-like (PK-like)"/>
    <property type="match status" value="1"/>
</dbReference>
<keyword evidence="4 8" id="KW-0418">Kinase</keyword>